<dbReference type="OrthoDB" id="540174at2759"/>
<dbReference type="InterPro" id="IPR037217">
    <property type="entry name" value="Trp/Indoleamine_2_3_dOase-like"/>
</dbReference>
<dbReference type="GO" id="GO:0005737">
    <property type="term" value="C:cytoplasm"/>
    <property type="evidence" value="ECO:0007669"/>
    <property type="project" value="TreeGrafter"/>
</dbReference>
<comment type="catalytic activity">
    <reaction evidence="5">
        <text>L-tryptophan + O2 = N-formyl-L-kynurenine</text>
        <dbReference type="Rhea" id="RHEA:24536"/>
        <dbReference type="ChEBI" id="CHEBI:15379"/>
        <dbReference type="ChEBI" id="CHEBI:57912"/>
        <dbReference type="ChEBI" id="CHEBI:58629"/>
    </reaction>
</comment>
<dbReference type="PANTHER" id="PTHR28657:SF10">
    <property type="entry name" value="INDOLEAMINE 2,3-DIOXYGENASE"/>
    <property type="match status" value="1"/>
</dbReference>
<keyword evidence="8" id="KW-1185">Reference proteome</keyword>
<comment type="similarity">
    <text evidence="1 5">Belongs to the indoleamine 2,3-dioxygenase family.</text>
</comment>
<keyword evidence="5" id="KW-0560">Oxidoreductase</keyword>
<gene>
    <name evidence="7" type="ORF">BDW42DRAFT_198356</name>
</gene>
<proteinExistence type="inferred from homology"/>
<feature type="binding site" description="proximal binding residue" evidence="4">
    <location>
        <position position="313"/>
    </location>
    <ligand>
        <name>heme b</name>
        <dbReference type="ChEBI" id="CHEBI:60344"/>
    </ligand>
    <ligandPart>
        <name>Fe</name>
        <dbReference type="ChEBI" id="CHEBI:18248"/>
    </ligandPart>
</feature>
<evidence type="ECO:0000256" key="1">
    <source>
        <dbReference type="ARBA" id="ARBA00007119"/>
    </source>
</evidence>
<dbReference type="GO" id="GO:0020037">
    <property type="term" value="F:heme binding"/>
    <property type="evidence" value="ECO:0007669"/>
    <property type="project" value="UniProtKB-UniRule"/>
</dbReference>
<evidence type="ECO:0000256" key="5">
    <source>
        <dbReference type="RuleBase" id="RU369119"/>
    </source>
</evidence>
<reference evidence="8" key="1">
    <citation type="submission" date="2017-12" db="EMBL/GenBank/DDBJ databases">
        <authorList>
            <consortium name="DOE Joint Genome Institute"/>
            <person name="Mondo S.J."/>
            <person name="Kjaerbolling I."/>
            <person name="Vesth T.C."/>
            <person name="Frisvad J.C."/>
            <person name="Nybo J.L."/>
            <person name="Theobald S."/>
            <person name="Kuo A."/>
            <person name="Bowyer P."/>
            <person name="Matsuda Y."/>
            <person name="Lyhne E.K."/>
            <person name="Kogle M.E."/>
            <person name="Clum A."/>
            <person name="Lipzen A."/>
            <person name="Salamov A."/>
            <person name="Ngan C.Y."/>
            <person name="Daum C."/>
            <person name="Chiniquy J."/>
            <person name="Barry K."/>
            <person name="LaButti K."/>
            <person name="Haridas S."/>
            <person name="Simmons B.A."/>
            <person name="Magnuson J.K."/>
            <person name="Mortensen U.H."/>
            <person name="Larsen T.O."/>
            <person name="Grigoriev I.V."/>
            <person name="Baker S.E."/>
            <person name="Andersen M.R."/>
            <person name="Nordberg H.P."/>
            <person name="Cantor M.N."/>
            <person name="Hua S.X."/>
        </authorList>
    </citation>
    <scope>NUCLEOTIDE SEQUENCE [LARGE SCALE GENOMIC DNA]</scope>
    <source>
        <strain evidence="8">IBT 19404</strain>
    </source>
</reference>
<dbReference type="GO" id="GO:0034354">
    <property type="term" value="P:'de novo' NAD+ biosynthetic process from L-tryptophan"/>
    <property type="evidence" value="ECO:0007669"/>
    <property type="project" value="TreeGrafter"/>
</dbReference>
<comment type="function">
    <text evidence="5">Produces N-formyl-kynurenine through the oxidation of tryptophan.</text>
</comment>
<dbReference type="GO" id="GO:0046872">
    <property type="term" value="F:metal ion binding"/>
    <property type="evidence" value="ECO:0007669"/>
    <property type="project" value="UniProtKB-UniRule"/>
</dbReference>
<dbReference type="EMBL" id="KZ559496">
    <property type="protein sequence ID" value="PLN86885.1"/>
    <property type="molecule type" value="Genomic_DNA"/>
</dbReference>
<keyword evidence="4 5" id="KW-0349">Heme</keyword>
<dbReference type="GO" id="GO:0019441">
    <property type="term" value="P:L-tryptophan catabolic process to kynurenine"/>
    <property type="evidence" value="ECO:0007669"/>
    <property type="project" value="UniProtKB-UniRule"/>
</dbReference>
<evidence type="ECO:0000256" key="6">
    <source>
        <dbReference type="SAM" id="MobiDB-lite"/>
    </source>
</evidence>
<keyword evidence="2 4" id="KW-0479">Metal-binding</keyword>
<evidence type="ECO:0000256" key="3">
    <source>
        <dbReference type="ARBA" id="ARBA00023004"/>
    </source>
</evidence>
<evidence type="ECO:0000256" key="2">
    <source>
        <dbReference type="ARBA" id="ARBA00022723"/>
    </source>
</evidence>
<accession>A0A2J5I9W2</accession>
<dbReference type="AlphaFoldDB" id="A0A2J5I9W2"/>
<dbReference type="GO" id="GO:0033754">
    <property type="term" value="F:indoleamine 2,3-dioxygenase activity"/>
    <property type="evidence" value="ECO:0007669"/>
    <property type="project" value="UniProtKB-EC"/>
</dbReference>
<dbReference type="EC" id="1.13.11.52" evidence="5"/>
<keyword evidence="5 7" id="KW-0223">Dioxygenase</keyword>
<dbReference type="Proteomes" id="UP000235023">
    <property type="component" value="Unassembled WGS sequence"/>
</dbReference>
<name>A0A2J5I9W2_9EURO</name>
<organism evidence="7 8">
    <name type="scientific">Aspergillus taichungensis</name>
    <dbReference type="NCBI Taxonomy" id="482145"/>
    <lineage>
        <taxon>Eukaryota</taxon>
        <taxon>Fungi</taxon>
        <taxon>Dikarya</taxon>
        <taxon>Ascomycota</taxon>
        <taxon>Pezizomycotina</taxon>
        <taxon>Eurotiomycetes</taxon>
        <taxon>Eurotiomycetidae</taxon>
        <taxon>Eurotiales</taxon>
        <taxon>Aspergillaceae</taxon>
        <taxon>Aspergillus</taxon>
        <taxon>Aspergillus subgen. Circumdati</taxon>
    </lineage>
</organism>
<dbReference type="PANTHER" id="PTHR28657">
    <property type="entry name" value="INDOLEAMINE 2,3-DIOXYGENASE"/>
    <property type="match status" value="1"/>
</dbReference>
<sequence>MSSLMLGLEACAPARYGFLPIQPPLQALESSYYQPWEEVCARLPSLISRGAPRAVVENLPVISTKQLRSKPEWRRAYVLLTFMVQGYTWEIPPCLSIPLLEIAAHVELPPAATYAGYCLWNYRIIDPEQSSEDPHNLASLVTFTGTEDEEWFYLTSVAIEARGGRTRRQGRRDNCLKTLADELHGVGVLLSQMRERCRPHVFYHRTRPLLNGSKNMAANGLPQGVIYNVGSGNAQSSLIQLFDMAMGVEHESSALRFIVKMRQYMPGEHRRFMEKVAAMGSVREFVKRHSSDGRLMDVYHGALRELRGLRDIHLRIVSQYIVAQSSQTMCTMDCCKSRTREHSGETLRESGTDKDMLRGTGGTPLVQYLKRVREGVSST</sequence>
<dbReference type="InterPro" id="IPR000898">
    <property type="entry name" value="Indolamine_dOase"/>
</dbReference>
<feature type="compositionally biased region" description="Basic and acidic residues" evidence="6">
    <location>
        <begin position="339"/>
        <end position="357"/>
    </location>
</feature>
<protein>
    <recommendedName>
        <fullName evidence="5">Indoleamine 2,3-dioxygenase</fullName>
        <ecNumber evidence="5">1.13.11.52</ecNumber>
    </recommendedName>
</protein>
<feature type="region of interest" description="Disordered" evidence="6">
    <location>
        <begin position="339"/>
        <end position="362"/>
    </location>
</feature>
<evidence type="ECO:0000313" key="8">
    <source>
        <dbReference type="Proteomes" id="UP000235023"/>
    </source>
</evidence>
<evidence type="ECO:0000256" key="4">
    <source>
        <dbReference type="PIRSR" id="PIRSR600898-1"/>
    </source>
</evidence>
<dbReference type="Pfam" id="PF01231">
    <property type="entry name" value="IDO"/>
    <property type="match status" value="1"/>
</dbReference>
<dbReference type="Gene3D" id="1.20.58.480">
    <property type="match status" value="1"/>
</dbReference>
<dbReference type="SUPFAM" id="SSF140959">
    <property type="entry name" value="Indolic compounds 2,3-dioxygenase-like"/>
    <property type="match status" value="1"/>
</dbReference>
<keyword evidence="3 4" id="KW-0408">Iron</keyword>
<evidence type="ECO:0000313" key="7">
    <source>
        <dbReference type="EMBL" id="PLN86885.1"/>
    </source>
</evidence>